<dbReference type="EMBL" id="AAMARF010000035">
    <property type="protein sequence ID" value="EDF3874901.1"/>
    <property type="molecule type" value="Genomic_DNA"/>
</dbReference>
<sequence>MNHKDWDFVNRRLVAKMLSELEYEQVFHAESQGDDRYCINLPGAQWCFIAERGIWGWLWIDAKTLRCADEPVLAQTLLMQLKPVLSMSDATVAEHMQDLYATLLGDLQLLKARRGLSASDLINLDADRLQCLLSGHPKFVFNKGRRGWGKEALERYAPEYSNTFRLHWLAVKREHMIWRCDNDLDVQQLLMAAMDLQEFARFSQVWQENGLDHNWLPLPVHPWQWQQKIAPDFIADFAEGRMVYLGEFGDQWLAQQSLRTLTNASRQGGLDIKLPLTIYNTSCYRGIPGRYIAAGPQASRWLQQVFATDATLAQSGAVILGEPAAGYVSHEGYAALAGAPYRYQEMLGVIWRENPCRWLKPDESPVLMATLMECDENNQPLAGAYIDRSGLDAETWLTQLFRVVVVPLYHLLCRYGVALIAHGQNITLAMKEGVPQRVLLKDFQGDMRLVKEEFPEMESLPQEVLDVTSRLSADYLIHDLQTGHFVTVLRFISPLMVRLGVPERRFYQLLAAVLSDYMNKHPQMSERFALFSLFRPQIIRVVLNPVKLTWPDQDGGSRMLPNYLEDLQNPLWLVTQEYES</sequence>
<dbReference type="RefSeq" id="WP_001015706.1">
    <property type="nucleotide sequence ID" value="NZ_JYWB01000037.1"/>
</dbReference>
<reference evidence="11" key="1">
    <citation type="submission" date="2018-06" db="EMBL/GenBank/DDBJ databases">
        <authorList>
            <consortium name="GenomeTrakr network: Whole genome sequencing for foodborne pathogen traceback"/>
        </authorList>
    </citation>
    <scope>NUCLEOTIDE SEQUENCE</scope>
    <source>
        <strain evidence="6">FSIS11807908</strain>
        <strain evidence="7">FSIS11813729</strain>
        <strain evidence="5">FSIS11814114</strain>
        <strain evidence="4">FSIS11918347</strain>
        <strain evidence="19">FSIS1700345</strain>
        <strain evidence="22">FSIS1701118</strain>
        <strain evidence="21">FSIS1701206</strain>
        <strain evidence="23">FSIS1701544</strain>
        <strain evidence="12">FSIS1701847</strain>
        <strain evidence="24">FSIS1702286</strain>
        <strain evidence="13">FSIS1703277</strain>
        <strain evidence="17">FSIS1709877</strain>
        <strain evidence="11">FSIS21821754</strain>
        <strain evidence="15">FSIS31800522</strain>
        <strain evidence="9">FSIS31801101</strain>
    </source>
</reference>
<dbReference type="EMBL" id="AAMIOR010000031">
    <property type="protein sequence ID" value="EDH7234297.1"/>
    <property type="molecule type" value="Genomic_DNA"/>
</dbReference>
<dbReference type="AlphaFoldDB" id="A0A3V2SHG3"/>
<evidence type="ECO:0000313" key="9">
    <source>
        <dbReference type="EMBL" id="EBZ2434664.1"/>
    </source>
</evidence>
<name>A0A3V2SHG3_SALET</name>
<dbReference type="EMBL" id="AAHPLT010000069">
    <property type="protein sequence ID" value="EBY9237377.1"/>
    <property type="molecule type" value="Genomic_DNA"/>
</dbReference>
<dbReference type="EMBL" id="AAMKVI010000041">
    <property type="protein sequence ID" value="EDI4078202.1"/>
    <property type="molecule type" value="Genomic_DNA"/>
</dbReference>
<dbReference type="InterPro" id="IPR022770">
    <property type="entry name" value="IucA/IucC-like_C"/>
</dbReference>
<dbReference type="EMBL" id="AAKLFR010000038">
    <property type="protein sequence ID" value="ECS9493541.1"/>
    <property type="molecule type" value="Genomic_DNA"/>
</dbReference>
<proteinExistence type="predicted"/>
<dbReference type="PANTHER" id="PTHR34384:SF6">
    <property type="entry name" value="STAPHYLOFERRIN B SYNTHASE"/>
    <property type="match status" value="1"/>
</dbReference>
<dbReference type="EMBL" id="AAHULV010000059">
    <property type="protein sequence ID" value="ECA4917855.1"/>
    <property type="molecule type" value="Genomic_DNA"/>
</dbReference>
<evidence type="ECO:0000313" key="17">
    <source>
        <dbReference type="EMBL" id="EDF3874901.1"/>
    </source>
</evidence>
<dbReference type="EMBL" id="AAKOFV010000046">
    <property type="protein sequence ID" value="ECT8993402.1"/>
    <property type="molecule type" value="Genomic_DNA"/>
</dbReference>
<dbReference type="GO" id="GO:0019290">
    <property type="term" value="P:siderophore biosynthetic process"/>
    <property type="evidence" value="ECO:0007669"/>
    <property type="project" value="InterPro"/>
</dbReference>
<evidence type="ECO:0000313" key="7">
    <source>
        <dbReference type="EMBL" id="EBY9111096.1"/>
    </source>
</evidence>
<dbReference type="Proteomes" id="UP000839916">
    <property type="component" value="Unassembled WGS sequence"/>
</dbReference>
<evidence type="ECO:0000313" key="10">
    <source>
        <dbReference type="EMBL" id="ECA4917855.1"/>
    </source>
</evidence>
<evidence type="ECO:0000256" key="1">
    <source>
        <dbReference type="ARBA" id="ARBA00004924"/>
    </source>
</evidence>
<organism evidence="11">
    <name type="scientific">Salmonella enterica subsp. enterica serovar Kentucky</name>
    <dbReference type="NCBI Taxonomy" id="192955"/>
    <lineage>
        <taxon>Bacteria</taxon>
        <taxon>Pseudomonadati</taxon>
        <taxon>Pseudomonadota</taxon>
        <taxon>Gammaproteobacteria</taxon>
        <taxon>Enterobacterales</taxon>
        <taxon>Enterobacteriaceae</taxon>
        <taxon>Salmonella</taxon>
    </lineage>
</organism>
<evidence type="ECO:0000259" key="2">
    <source>
        <dbReference type="Pfam" id="PF04183"/>
    </source>
</evidence>
<feature type="domain" description="Aerobactin siderophore biosynthesis IucA/IucC-like C-terminal" evidence="3">
    <location>
        <begin position="395"/>
        <end position="553"/>
    </location>
</feature>
<dbReference type="InterPro" id="IPR037455">
    <property type="entry name" value="LucA/IucC-like"/>
</dbReference>
<dbReference type="GO" id="GO:0016881">
    <property type="term" value="F:acid-amino acid ligase activity"/>
    <property type="evidence" value="ECO:0007669"/>
    <property type="project" value="UniProtKB-ARBA"/>
</dbReference>
<protein>
    <submittedName>
        <fullName evidence="16">Aerobactin synthase IucC</fullName>
    </submittedName>
    <submittedName>
        <fullName evidence="11">IucA/IucC family siderophore biosynthesis protein</fullName>
    </submittedName>
</protein>
<dbReference type="EMBL" id="AAMCZO010000055">
    <property type="protein sequence ID" value="EDG1032429.1"/>
    <property type="molecule type" value="Genomic_DNA"/>
</dbReference>
<evidence type="ECO:0000313" key="8">
    <source>
        <dbReference type="EMBL" id="EBY9237377.1"/>
    </source>
</evidence>
<evidence type="ECO:0000313" key="20">
    <source>
        <dbReference type="EMBL" id="EDH7234297.1"/>
    </source>
</evidence>
<dbReference type="EMBL" id="AAMIVI010000039">
    <property type="protein sequence ID" value="EDH7971996.1"/>
    <property type="molecule type" value="Genomic_DNA"/>
</dbReference>
<reference evidence="20" key="2">
    <citation type="submission" date="2018-07" db="EMBL/GenBank/DDBJ databases">
        <authorList>
            <consortium name="PulseNet: The National Subtyping Network for Foodborne Disease Surveillance"/>
            <person name="Tarr C.L."/>
            <person name="Trees E."/>
            <person name="Katz L.S."/>
            <person name="Carleton-Romer H.A."/>
            <person name="Stroika S."/>
            <person name="Kucerova Z."/>
            <person name="Roache K.F."/>
            <person name="Sabol A.L."/>
            <person name="Besser J."/>
            <person name="Gerner-Smidt P."/>
        </authorList>
    </citation>
    <scope>NUCLEOTIDE SEQUENCE</scope>
    <source>
        <strain evidence="20">PNUSAS013139</strain>
    </source>
</reference>
<evidence type="ECO:0000313" key="13">
    <source>
        <dbReference type="EMBL" id="ECU9200198.1"/>
    </source>
</evidence>
<dbReference type="EMBL" id="AAGDVA010000048">
    <property type="protein sequence ID" value="EBM8193155.1"/>
    <property type="molecule type" value="Genomic_DNA"/>
</dbReference>
<evidence type="ECO:0000313" key="22">
    <source>
        <dbReference type="EMBL" id="EDH8544282.1"/>
    </source>
</evidence>
<dbReference type="Pfam" id="PF04183">
    <property type="entry name" value="IucA_IucC"/>
    <property type="match status" value="1"/>
</dbReference>
<comment type="caution">
    <text evidence="11">The sequence shown here is derived from an EMBL/GenBank/DDBJ whole genome shotgun (WGS) entry which is preliminary data.</text>
</comment>
<evidence type="ECO:0000259" key="3">
    <source>
        <dbReference type="Pfam" id="PF06276"/>
    </source>
</evidence>
<dbReference type="EMBL" id="AAKRLS010000027">
    <property type="protein sequence ID" value="ECU9200198.1"/>
    <property type="molecule type" value="Genomic_DNA"/>
</dbReference>
<dbReference type="Gene3D" id="6.10.250.3370">
    <property type="match status" value="1"/>
</dbReference>
<evidence type="ECO:0000313" key="18">
    <source>
        <dbReference type="EMBL" id="EDG1032429.1"/>
    </source>
</evidence>
<dbReference type="EMBL" id="AAGHPP010000053">
    <property type="protein sequence ID" value="EBO1575240.1"/>
    <property type="molecule type" value="Genomic_DNA"/>
</dbReference>
<feature type="domain" description="Aerobactin siderophore biosynthesis IucA/IucC N-terminal" evidence="2">
    <location>
        <begin position="130"/>
        <end position="372"/>
    </location>
</feature>
<dbReference type="Gene3D" id="1.10.510.40">
    <property type="match status" value="1"/>
</dbReference>
<dbReference type="EMBL" id="AALOUC010000080">
    <property type="protein sequence ID" value="EDB8291076.1"/>
    <property type="molecule type" value="Genomic_DNA"/>
</dbReference>
<dbReference type="EMBL" id="AAMJAQ010000046">
    <property type="protein sequence ID" value="EDH8544282.1"/>
    <property type="molecule type" value="Genomic_DNA"/>
</dbReference>
<evidence type="ECO:0000313" key="15">
    <source>
        <dbReference type="EMBL" id="ECV3653785.1"/>
    </source>
</evidence>
<dbReference type="InterPro" id="IPR007310">
    <property type="entry name" value="Aerobactin_biosyn_IucA/IucC_N"/>
</dbReference>
<evidence type="ECO:0000313" key="24">
    <source>
        <dbReference type="EMBL" id="EDI6915862.1"/>
    </source>
</evidence>
<evidence type="ECO:0000313" key="14">
    <source>
        <dbReference type="EMBL" id="ECV0374389.1"/>
    </source>
</evidence>
<dbReference type="EMBL" id="AAHQMV010000041">
    <property type="protein sequence ID" value="EBZ2434664.1"/>
    <property type="molecule type" value="Genomic_DNA"/>
</dbReference>
<evidence type="ECO:0000313" key="19">
    <source>
        <dbReference type="EMBL" id="EDG8425912.1"/>
    </source>
</evidence>
<comment type="pathway">
    <text evidence="1">Siderophore biosynthesis.</text>
</comment>
<dbReference type="EMBL" id="AAHPMI010000125">
    <property type="protein sequence ID" value="EBY9111096.1"/>
    <property type="molecule type" value="Genomic_DNA"/>
</dbReference>
<dbReference type="EMBL" id="AAMFMX010000044">
    <property type="protein sequence ID" value="EDG8425912.1"/>
    <property type="molecule type" value="Genomic_DNA"/>
</dbReference>
<evidence type="ECO:0000313" key="4">
    <source>
        <dbReference type="EMBL" id="EBM8193155.1"/>
    </source>
</evidence>
<evidence type="ECO:0000313" key="16">
    <source>
        <dbReference type="EMBL" id="EDB8291076.1"/>
    </source>
</evidence>
<accession>A0A3V2SHG3</accession>
<dbReference type="EMBL" id="AAKSWN010000084">
    <property type="protein sequence ID" value="ECV0374389.1"/>
    <property type="molecule type" value="Genomic_DNA"/>
</dbReference>
<evidence type="ECO:0000313" key="23">
    <source>
        <dbReference type="EMBL" id="EDI4078202.1"/>
    </source>
</evidence>
<dbReference type="EMBL" id="AAMLTI010000045">
    <property type="protein sequence ID" value="EDI6915862.1"/>
    <property type="molecule type" value="Genomic_DNA"/>
</dbReference>
<dbReference type="FunFam" id="1.10.510.40:FF:000001">
    <property type="entry name" value="Aerobactin siderophore biosynthesis protein iucC"/>
    <property type="match status" value="1"/>
</dbReference>
<reference evidence="10" key="3">
    <citation type="submission" date="2018-12" db="EMBL/GenBank/DDBJ databases">
        <authorList>
            <consortium name="NARMS: The National Antimicrobial Resistance Monitoring System"/>
        </authorList>
    </citation>
    <scope>NUCLEOTIDE SEQUENCE</scope>
    <source>
        <strain evidence="16">CVM N56557</strain>
        <strain evidence="14">FSIS11813416</strain>
        <strain evidence="8">FSIS11814102</strain>
        <strain evidence="10">FSIS11816699</strain>
        <strain evidence="18">FSIS1710719</strain>
    </source>
</reference>
<evidence type="ECO:0000313" key="6">
    <source>
        <dbReference type="EMBL" id="EBO1575240.1"/>
    </source>
</evidence>
<dbReference type="Gene3D" id="3.30.310.280">
    <property type="match status" value="1"/>
</dbReference>
<evidence type="ECO:0000313" key="11">
    <source>
        <dbReference type="EMBL" id="ECS9493541.1"/>
    </source>
</evidence>
<gene>
    <name evidence="16" type="primary">iucC</name>
    <name evidence="17" type="ORF">B0D29_22565</name>
    <name evidence="18" type="ORF">B6C64_23180</name>
    <name evidence="16" type="ORF">BCO88_23045</name>
    <name evidence="19" type="ORF">CAH86_23405</name>
    <name evidence="20" type="ORF">CBZ91_21695</name>
    <name evidence="21" type="ORF">CCH07_21575</name>
    <name evidence="22" type="ORF">CCW64_21960</name>
    <name evidence="12" type="ORF">CEB92_23500</name>
    <name evidence="23" type="ORF">CED36_22765</name>
    <name evidence="24" type="ORF">CFL54_22465</name>
    <name evidence="13" type="ORF">CIR65_23130</name>
    <name evidence="14" type="ORF">D3I79_23315</name>
    <name evidence="7" type="ORF">D6273_21775</name>
    <name evidence="5" type="ORF">D6J12_22120</name>
    <name evidence="8" type="ORF">D6Y68_23475</name>
    <name evidence="9" type="ORF">D9A38_24445</name>
    <name evidence="11" type="ORF">DM626_22690</name>
    <name evidence="15" type="ORF">DN913_24585</name>
    <name evidence="4" type="ORF">E2K49_23130</name>
    <name evidence="6" type="ORF">EIC51_21645</name>
    <name evidence="10" type="ORF">ELM42_24265</name>
</gene>
<dbReference type="EMBL" id="AAGHMS010000084">
    <property type="protein sequence ID" value="EBO1205641.1"/>
    <property type="molecule type" value="Genomic_DNA"/>
</dbReference>
<dbReference type="Pfam" id="PF06276">
    <property type="entry name" value="FhuF"/>
    <property type="match status" value="1"/>
</dbReference>
<dbReference type="EMBL" id="AAKSAY010000052">
    <property type="protein sequence ID" value="ECV3653785.1"/>
    <property type="molecule type" value="Genomic_DNA"/>
</dbReference>
<evidence type="ECO:0000313" key="5">
    <source>
        <dbReference type="EMBL" id="EBO1205641.1"/>
    </source>
</evidence>
<evidence type="ECO:0000313" key="21">
    <source>
        <dbReference type="EMBL" id="EDH7971996.1"/>
    </source>
</evidence>
<dbReference type="PANTHER" id="PTHR34384">
    <property type="entry name" value="L-2,3-DIAMINOPROPANOATE--CITRATE LIGASE"/>
    <property type="match status" value="1"/>
</dbReference>
<evidence type="ECO:0000313" key="12">
    <source>
        <dbReference type="EMBL" id="ECT8993402.1"/>
    </source>
</evidence>